<evidence type="ECO:0000313" key="3">
    <source>
        <dbReference type="Proteomes" id="UP000313359"/>
    </source>
</evidence>
<protein>
    <submittedName>
        <fullName evidence="2">Uncharacterized protein</fullName>
    </submittedName>
</protein>
<feature type="compositionally biased region" description="Polar residues" evidence="1">
    <location>
        <begin position="1"/>
        <end position="19"/>
    </location>
</feature>
<dbReference type="EMBL" id="ML122395">
    <property type="protein sequence ID" value="RPD52195.1"/>
    <property type="molecule type" value="Genomic_DNA"/>
</dbReference>
<name>A0A5C2RNU7_9APHY</name>
<sequence length="228" mass="24269">MNAPNGSTNTTSPQPTQAQRELDQLWAKLEAKDLIPDGYGIRKREKKRISSPGAQCRPTIRSCARPWQALHTRTPAIPSHGHKDPTASTFKSGESTSSSASTATVDPAASLSLAPTRESLTTQHRPITGYCPALLATPCGRDCFVSHSTVGERPVSATACHTLRAITRNPWPSYRKLGASVDCALGLFAPSSPVQAVLTPSKLSVTVHPPTEEANICVARHLRSSSAA</sequence>
<accession>A0A5C2RNU7</accession>
<reference evidence="2" key="1">
    <citation type="journal article" date="2018" name="Genome Biol. Evol.">
        <title>Genomics and development of Lentinus tigrinus, a white-rot wood-decaying mushroom with dimorphic fruiting bodies.</title>
        <authorList>
            <person name="Wu B."/>
            <person name="Xu Z."/>
            <person name="Knudson A."/>
            <person name="Carlson A."/>
            <person name="Chen N."/>
            <person name="Kovaka S."/>
            <person name="LaButti K."/>
            <person name="Lipzen A."/>
            <person name="Pennachio C."/>
            <person name="Riley R."/>
            <person name="Schakwitz W."/>
            <person name="Umezawa K."/>
            <person name="Ohm R.A."/>
            <person name="Grigoriev I.V."/>
            <person name="Nagy L.G."/>
            <person name="Gibbons J."/>
            <person name="Hibbett D."/>
        </authorList>
    </citation>
    <scope>NUCLEOTIDE SEQUENCE [LARGE SCALE GENOMIC DNA]</scope>
    <source>
        <strain evidence="2">ALCF2SS1-6</strain>
    </source>
</reference>
<organism evidence="2 3">
    <name type="scientific">Lentinus tigrinus ALCF2SS1-6</name>
    <dbReference type="NCBI Taxonomy" id="1328759"/>
    <lineage>
        <taxon>Eukaryota</taxon>
        <taxon>Fungi</taxon>
        <taxon>Dikarya</taxon>
        <taxon>Basidiomycota</taxon>
        <taxon>Agaricomycotina</taxon>
        <taxon>Agaricomycetes</taxon>
        <taxon>Polyporales</taxon>
        <taxon>Polyporaceae</taxon>
        <taxon>Lentinus</taxon>
    </lineage>
</organism>
<proteinExistence type="predicted"/>
<feature type="region of interest" description="Disordered" evidence="1">
    <location>
        <begin position="73"/>
        <end position="120"/>
    </location>
</feature>
<keyword evidence="3" id="KW-1185">Reference proteome</keyword>
<dbReference type="Proteomes" id="UP000313359">
    <property type="component" value="Unassembled WGS sequence"/>
</dbReference>
<evidence type="ECO:0000256" key="1">
    <source>
        <dbReference type="SAM" id="MobiDB-lite"/>
    </source>
</evidence>
<gene>
    <name evidence="2" type="ORF">L227DRAFT_618006</name>
</gene>
<feature type="compositionally biased region" description="Low complexity" evidence="1">
    <location>
        <begin position="87"/>
        <end position="110"/>
    </location>
</feature>
<evidence type="ECO:0000313" key="2">
    <source>
        <dbReference type="EMBL" id="RPD52195.1"/>
    </source>
</evidence>
<dbReference type="AlphaFoldDB" id="A0A5C2RNU7"/>
<feature type="region of interest" description="Disordered" evidence="1">
    <location>
        <begin position="1"/>
        <end position="22"/>
    </location>
</feature>